<proteinExistence type="predicted"/>
<dbReference type="Gene3D" id="2.40.160.100">
    <property type="match status" value="1"/>
</dbReference>
<feature type="chain" id="PRO_5031538440" description="Alginate export domain-containing protein" evidence="1">
    <location>
        <begin position="20"/>
        <end position="412"/>
    </location>
</feature>
<protein>
    <recommendedName>
        <fullName evidence="2">Alginate export domain-containing protein</fullName>
    </recommendedName>
</protein>
<evidence type="ECO:0000256" key="1">
    <source>
        <dbReference type="SAM" id="SignalP"/>
    </source>
</evidence>
<keyword evidence="1" id="KW-0732">Signal</keyword>
<reference evidence="3" key="1">
    <citation type="journal article" date="2020" name="mSystems">
        <title>Genome- and Community-Level Interaction Insights into Carbon Utilization and Element Cycling Functions of Hydrothermarchaeota in Hydrothermal Sediment.</title>
        <authorList>
            <person name="Zhou Z."/>
            <person name="Liu Y."/>
            <person name="Xu W."/>
            <person name="Pan J."/>
            <person name="Luo Z.H."/>
            <person name="Li M."/>
        </authorList>
    </citation>
    <scope>NUCLEOTIDE SEQUENCE [LARGE SCALE GENOMIC DNA]</scope>
    <source>
        <strain evidence="3">SpSt-479</strain>
    </source>
</reference>
<name>A0A7V2ZL18_9BACT</name>
<evidence type="ECO:0000259" key="2">
    <source>
        <dbReference type="Pfam" id="PF13372"/>
    </source>
</evidence>
<dbReference type="InterPro" id="IPR025388">
    <property type="entry name" value="Alginate_export_dom"/>
</dbReference>
<gene>
    <name evidence="3" type="ORF">ENS31_10485</name>
</gene>
<dbReference type="AlphaFoldDB" id="A0A7V2ZL18"/>
<sequence length="412" mass="46443">MKKLFVVIIFILLALNNFAQDLNGWKLSGQVQLRSEVDGRDFSNRTHPLTFTSLRTRLGVEKTFADKVNFFVQFQDSRVFGEEGSPTTYTANVDLYQGYIKLIKPFDLDFNVQAGRFAMVYGTERFFGASNWSYIGRSFDGVLFSVMPDCWNLDLFALTLNESVSYINNPSPTLYPYPQQETPSQSIYGFYKKNKITDASKFDLVGYYEIDRTDVRPDTNAIELLTIGGTYWGSYGDFSTVVEAAYQLGNRGVRDVNAYMFSLSGNYKTGITTIGLGADILSGNDPNKPDKANAYLPSYGTNHKFYGYMDYFPSNAFGLGLNDFYFKTSINPTDSKFSFAADVHHFMSNQETSDGKSIFGQEIDLTVIYKFAQGTNITWGGSLFSPGDIMKVLYSPREDAAFWTYLMITANL</sequence>
<organism evidence="3">
    <name type="scientific">Ignavibacterium album</name>
    <dbReference type="NCBI Taxonomy" id="591197"/>
    <lineage>
        <taxon>Bacteria</taxon>
        <taxon>Pseudomonadati</taxon>
        <taxon>Ignavibacteriota</taxon>
        <taxon>Ignavibacteria</taxon>
        <taxon>Ignavibacteriales</taxon>
        <taxon>Ignavibacteriaceae</taxon>
        <taxon>Ignavibacterium</taxon>
    </lineage>
</organism>
<dbReference type="InterPro" id="IPR053728">
    <property type="entry name" value="Alginate_Permeability_Chnl"/>
</dbReference>
<feature type="domain" description="Alginate export" evidence="2">
    <location>
        <begin position="40"/>
        <end position="391"/>
    </location>
</feature>
<comment type="caution">
    <text evidence="3">The sequence shown here is derived from an EMBL/GenBank/DDBJ whole genome shotgun (WGS) entry which is preliminary data.</text>
</comment>
<accession>A0A7V2ZL18</accession>
<feature type="signal peptide" evidence="1">
    <location>
        <begin position="1"/>
        <end position="19"/>
    </location>
</feature>
<evidence type="ECO:0000313" key="3">
    <source>
        <dbReference type="EMBL" id="HFI91934.1"/>
    </source>
</evidence>
<dbReference type="EMBL" id="DSUJ01000008">
    <property type="protein sequence ID" value="HFI91934.1"/>
    <property type="molecule type" value="Genomic_DNA"/>
</dbReference>
<dbReference type="Pfam" id="PF13372">
    <property type="entry name" value="Alginate_exp"/>
    <property type="match status" value="1"/>
</dbReference>